<dbReference type="EMBL" id="CAJNOR010001561">
    <property type="protein sequence ID" value="CAF1164241.1"/>
    <property type="molecule type" value="Genomic_DNA"/>
</dbReference>
<feature type="repeat" description="WD" evidence="3">
    <location>
        <begin position="115"/>
        <end position="156"/>
    </location>
</feature>
<protein>
    <submittedName>
        <fullName evidence="4">Uncharacterized protein</fullName>
    </submittedName>
</protein>
<organism evidence="4 5">
    <name type="scientific">Adineta ricciae</name>
    <name type="common">Rotifer</name>
    <dbReference type="NCBI Taxonomy" id="249248"/>
    <lineage>
        <taxon>Eukaryota</taxon>
        <taxon>Metazoa</taxon>
        <taxon>Spiralia</taxon>
        <taxon>Gnathifera</taxon>
        <taxon>Rotifera</taxon>
        <taxon>Eurotatoria</taxon>
        <taxon>Bdelloidea</taxon>
        <taxon>Adinetida</taxon>
        <taxon>Adinetidae</taxon>
        <taxon>Adineta</taxon>
    </lineage>
</organism>
<dbReference type="SMART" id="SM00320">
    <property type="entry name" value="WD40"/>
    <property type="match status" value="3"/>
</dbReference>
<feature type="non-terminal residue" evidence="4">
    <location>
        <position position="1"/>
    </location>
</feature>
<keyword evidence="1 3" id="KW-0853">WD repeat</keyword>
<accession>A0A814TPK6</accession>
<evidence type="ECO:0000256" key="1">
    <source>
        <dbReference type="ARBA" id="ARBA00022574"/>
    </source>
</evidence>
<sequence length="163" mass="18426">MEDPKLEKQFKSHRNTITSLHFAPNTKQLGSFAQILVPMNEITFRFLSISVSGSLDSCLFLWPFKSQARAYRFVGHNDAVYSVCFSPSGHLVASGSKDKKVRLWIPSVKGESTVFKAHTGAVRCVDFATDGQSLLTSSEDKTIKIWTVHRQKFQFSLNQHSNW</sequence>
<dbReference type="PROSITE" id="PS50082">
    <property type="entry name" value="WD_REPEATS_2"/>
    <property type="match status" value="2"/>
</dbReference>
<dbReference type="InterPro" id="IPR001680">
    <property type="entry name" value="WD40_rpt"/>
</dbReference>
<dbReference type="Gene3D" id="2.130.10.10">
    <property type="entry name" value="YVTN repeat-like/Quinoprotein amine dehydrogenase"/>
    <property type="match status" value="1"/>
</dbReference>
<dbReference type="SUPFAM" id="SSF50978">
    <property type="entry name" value="WD40 repeat-like"/>
    <property type="match status" value="1"/>
</dbReference>
<comment type="caution">
    <text evidence="4">The sequence shown here is derived from an EMBL/GenBank/DDBJ whole genome shotgun (WGS) entry which is preliminary data.</text>
</comment>
<evidence type="ECO:0000313" key="4">
    <source>
        <dbReference type="EMBL" id="CAF1164241.1"/>
    </source>
</evidence>
<keyword evidence="5" id="KW-1185">Reference proteome</keyword>
<dbReference type="Pfam" id="PF00400">
    <property type="entry name" value="WD40"/>
    <property type="match status" value="3"/>
</dbReference>
<dbReference type="InterPro" id="IPR036322">
    <property type="entry name" value="WD40_repeat_dom_sf"/>
</dbReference>
<gene>
    <name evidence="4" type="ORF">XAT740_LOCUS21658</name>
</gene>
<dbReference type="Proteomes" id="UP000663828">
    <property type="component" value="Unassembled WGS sequence"/>
</dbReference>
<dbReference type="PANTHER" id="PTHR44019">
    <property type="entry name" value="WD REPEAT-CONTAINING PROTEIN 55"/>
    <property type="match status" value="1"/>
</dbReference>
<name>A0A814TPK6_ADIRI</name>
<evidence type="ECO:0000256" key="3">
    <source>
        <dbReference type="PROSITE-ProRule" id="PRU00221"/>
    </source>
</evidence>
<dbReference type="InterPro" id="IPR015943">
    <property type="entry name" value="WD40/YVTN_repeat-like_dom_sf"/>
</dbReference>
<evidence type="ECO:0000313" key="5">
    <source>
        <dbReference type="Proteomes" id="UP000663828"/>
    </source>
</evidence>
<reference evidence="4" key="1">
    <citation type="submission" date="2021-02" db="EMBL/GenBank/DDBJ databases">
        <authorList>
            <person name="Nowell W R."/>
        </authorList>
    </citation>
    <scope>NUCLEOTIDE SEQUENCE</scope>
</reference>
<evidence type="ECO:0000256" key="2">
    <source>
        <dbReference type="ARBA" id="ARBA00022737"/>
    </source>
</evidence>
<proteinExistence type="predicted"/>
<dbReference type="PROSITE" id="PS50294">
    <property type="entry name" value="WD_REPEATS_REGION"/>
    <property type="match status" value="2"/>
</dbReference>
<dbReference type="InterPro" id="IPR050505">
    <property type="entry name" value="WDR55/POC1"/>
</dbReference>
<dbReference type="PANTHER" id="PTHR44019:SF8">
    <property type="entry name" value="POC1 CENTRIOLAR PROTEIN HOMOLOG"/>
    <property type="match status" value="1"/>
</dbReference>
<dbReference type="AlphaFoldDB" id="A0A814TPK6"/>
<feature type="repeat" description="WD" evidence="3">
    <location>
        <begin position="73"/>
        <end position="104"/>
    </location>
</feature>
<keyword evidence="2" id="KW-0677">Repeat</keyword>